<reference evidence="2" key="1">
    <citation type="submission" date="2019-08" db="EMBL/GenBank/DDBJ databases">
        <authorList>
            <person name="Kucharzyk K."/>
            <person name="Murdoch R.W."/>
            <person name="Higgins S."/>
            <person name="Loffler F."/>
        </authorList>
    </citation>
    <scope>NUCLEOTIDE SEQUENCE</scope>
</reference>
<gene>
    <name evidence="2" type="ORF">SDC9_47266</name>
</gene>
<keyword evidence="1" id="KW-0812">Transmembrane</keyword>
<keyword evidence="1" id="KW-0472">Membrane</keyword>
<dbReference type="EMBL" id="VSSQ01000769">
    <property type="protein sequence ID" value="MPM01029.1"/>
    <property type="molecule type" value="Genomic_DNA"/>
</dbReference>
<protein>
    <submittedName>
        <fullName evidence="2">Uncharacterized protein</fullName>
    </submittedName>
</protein>
<feature type="transmembrane region" description="Helical" evidence="1">
    <location>
        <begin position="89"/>
        <end position="106"/>
    </location>
</feature>
<evidence type="ECO:0000313" key="2">
    <source>
        <dbReference type="EMBL" id="MPM01029.1"/>
    </source>
</evidence>
<proteinExistence type="predicted"/>
<comment type="caution">
    <text evidence="2">The sequence shown here is derived from an EMBL/GenBank/DDBJ whole genome shotgun (WGS) entry which is preliminary data.</text>
</comment>
<dbReference type="AlphaFoldDB" id="A0A644WBR8"/>
<organism evidence="2">
    <name type="scientific">bioreactor metagenome</name>
    <dbReference type="NCBI Taxonomy" id="1076179"/>
    <lineage>
        <taxon>unclassified sequences</taxon>
        <taxon>metagenomes</taxon>
        <taxon>ecological metagenomes</taxon>
    </lineage>
</organism>
<sequence>MDNYLREDIIKDNIKEKLKCLYKDIVIDDIREEVEKSKEEVLQNISEIGENKKLNKEVLNKLDQILIMVDMLESKEEKGISTISTNSKIVLISNIILSILLIISFFM</sequence>
<name>A0A644WBR8_9ZZZZ</name>
<keyword evidence="1" id="KW-1133">Transmembrane helix</keyword>
<accession>A0A644WBR8</accession>
<evidence type="ECO:0000256" key="1">
    <source>
        <dbReference type="SAM" id="Phobius"/>
    </source>
</evidence>